<comment type="caution">
    <text evidence="3">The sequence shown here is derived from an EMBL/GenBank/DDBJ whole genome shotgun (WGS) entry which is preliminary data.</text>
</comment>
<feature type="transmembrane region" description="Helical" evidence="1">
    <location>
        <begin position="304"/>
        <end position="323"/>
    </location>
</feature>
<keyword evidence="1" id="KW-0812">Transmembrane</keyword>
<keyword evidence="1" id="KW-0472">Membrane</keyword>
<dbReference type="Pfam" id="PF05226">
    <property type="entry name" value="CHASE2"/>
    <property type="match status" value="1"/>
</dbReference>
<proteinExistence type="predicted"/>
<evidence type="ECO:0000259" key="2">
    <source>
        <dbReference type="SMART" id="SM01080"/>
    </source>
</evidence>
<feature type="transmembrane region" description="Helical" evidence="1">
    <location>
        <begin position="330"/>
        <end position="349"/>
    </location>
</feature>
<evidence type="ECO:0000313" key="3">
    <source>
        <dbReference type="EMBL" id="NZA28087.1"/>
    </source>
</evidence>
<evidence type="ECO:0000256" key="1">
    <source>
        <dbReference type="SAM" id="Phobius"/>
    </source>
</evidence>
<dbReference type="SMART" id="SM01080">
    <property type="entry name" value="CHASE2"/>
    <property type="match status" value="1"/>
</dbReference>
<sequence>MTASGSRRRETAGRLAIGLLACLCVSGLLARDLTWRIDTWIYDALLAGTQQDVDERIVVVAIDERSLAALGRWPWPRDTHARLLDRLHEAGARGVALNVVFAEPARDGGDGDARLAAALARSGRAVLPVMAEPSEPDGMLIEVLPMPDLIEAAAGLGHVEAAVDRDGVARDAYLRAGLGSAHWPALALALLEAGTAPPAALPGTRDPQPRQPSPYHWVRDHRIMVPYAPDAFAQVSYLDVLQGRAGDALLHDRWVLVGTTAAGIDQGVPSPLTGPGRSLPAIAYHANLLNTLLLDQAIAPLTRLQQWILAIGLVLLPVMLYGGSAPWRRPWAMALLGVAVTLLSSALLLRYGRYWFPPAATVAVLTAGSAVLALWRPSRSHRTAADVLGQRPPPGVPGG</sequence>
<gene>
    <name evidence="3" type="ORF">H0E84_17040</name>
</gene>
<dbReference type="InterPro" id="IPR007890">
    <property type="entry name" value="CHASE2"/>
</dbReference>
<keyword evidence="1" id="KW-1133">Transmembrane helix</keyword>
<keyword evidence="4" id="KW-1185">Reference proteome</keyword>
<feature type="domain" description="CHASE2" evidence="2">
    <location>
        <begin position="34"/>
        <end position="321"/>
    </location>
</feature>
<dbReference type="RefSeq" id="WP_180679852.1">
    <property type="nucleotide sequence ID" value="NZ_JACCKA010000088.1"/>
</dbReference>
<dbReference type="Proteomes" id="UP000578091">
    <property type="component" value="Unassembled WGS sequence"/>
</dbReference>
<dbReference type="EMBL" id="JACCKA010000088">
    <property type="protein sequence ID" value="NZA28087.1"/>
    <property type="molecule type" value="Genomic_DNA"/>
</dbReference>
<feature type="transmembrane region" description="Helical" evidence="1">
    <location>
        <begin position="355"/>
        <end position="375"/>
    </location>
</feature>
<name>A0A853JHQ4_9GAMM</name>
<evidence type="ECO:0000313" key="4">
    <source>
        <dbReference type="Proteomes" id="UP000578091"/>
    </source>
</evidence>
<protein>
    <submittedName>
        <fullName evidence="3">CHASE2 domain-containing protein</fullName>
    </submittedName>
</protein>
<reference evidence="3 4" key="1">
    <citation type="submission" date="2020-07" db="EMBL/GenBank/DDBJ databases">
        <title>Luteimonas sp. SJ-92.</title>
        <authorList>
            <person name="Huang X.-X."/>
            <person name="Xu L."/>
            <person name="Sun J.-Q."/>
        </authorList>
    </citation>
    <scope>NUCLEOTIDE SEQUENCE [LARGE SCALE GENOMIC DNA]</scope>
    <source>
        <strain evidence="3 4">SJ-92</strain>
    </source>
</reference>
<organism evidence="3 4">
    <name type="scientific">Luteimonas salinisoli</name>
    <dbReference type="NCBI Taxonomy" id="2752307"/>
    <lineage>
        <taxon>Bacteria</taxon>
        <taxon>Pseudomonadati</taxon>
        <taxon>Pseudomonadota</taxon>
        <taxon>Gammaproteobacteria</taxon>
        <taxon>Lysobacterales</taxon>
        <taxon>Lysobacteraceae</taxon>
        <taxon>Luteimonas</taxon>
    </lineage>
</organism>
<dbReference type="AlphaFoldDB" id="A0A853JHQ4"/>
<accession>A0A853JHQ4</accession>